<dbReference type="STRING" id="51511.ENSCSAVP00000009164"/>
<evidence type="ECO:0000256" key="1">
    <source>
        <dbReference type="ARBA" id="ARBA00023002"/>
    </source>
</evidence>
<dbReference type="Proteomes" id="UP000007875">
    <property type="component" value="Unassembled WGS sequence"/>
</dbReference>
<evidence type="ECO:0000259" key="2">
    <source>
        <dbReference type="Pfam" id="PF19298"/>
    </source>
</evidence>
<dbReference type="GO" id="GO:0016491">
    <property type="term" value="F:oxidoreductase activity"/>
    <property type="evidence" value="ECO:0007669"/>
    <property type="project" value="UniProtKB-KW"/>
</dbReference>
<dbReference type="HOGENOM" id="CLU_2173204_0_0_1"/>
<evidence type="ECO:0000313" key="3">
    <source>
        <dbReference type="Ensembl" id="ENSCSAVP00000009164.1"/>
    </source>
</evidence>
<dbReference type="OMA" id="ERDIYIW"/>
<dbReference type="InterPro" id="IPR045605">
    <property type="entry name" value="KshA-like_C"/>
</dbReference>
<protein>
    <recommendedName>
        <fullName evidence="2">3-ketosteroid-9-alpha-monooxygenase oxygenase component-like C-terminal domain-containing protein</fullName>
    </recommendedName>
</protein>
<feature type="domain" description="3-ketosteroid-9-alpha-monooxygenase oxygenase component-like C-terminal" evidence="2">
    <location>
        <begin position="7"/>
        <end position="101"/>
    </location>
</feature>
<dbReference type="GO" id="GO:0008203">
    <property type="term" value="P:cholesterol metabolic process"/>
    <property type="evidence" value="ECO:0007669"/>
    <property type="project" value="InterPro"/>
</dbReference>
<dbReference type="AlphaFoldDB" id="H2YV04"/>
<evidence type="ECO:0000313" key="4">
    <source>
        <dbReference type="Proteomes" id="UP000007875"/>
    </source>
</evidence>
<dbReference type="InParanoid" id="H2YV04"/>
<dbReference type="Pfam" id="PF19298">
    <property type="entry name" value="KshA_C"/>
    <property type="match status" value="1"/>
</dbReference>
<reference evidence="3" key="3">
    <citation type="submission" date="2025-09" db="UniProtKB">
        <authorList>
            <consortium name="Ensembl"/>
        </authorList>
    </citation>
    <scope>IDENTIFICATION</scope>
</reference>
<dbReference type="Ensembl" id="ENSCSAVT00000009281.1">
    <property type="protein sequence ID" value="ENSCSAVP00000009164.1"/>
    <property type="gene ID" value="ENSCSAVG00000005400.1"/>
</dbReference>
<accession>H2YV04</accession>
<name>H2YV04_CIOSA</name>
<organism evidence="3 4">
    <name type="scientific">Ciona savignyi</name>
    <name type="common">Pacific transparent sea squirt</name>
    <dbReference type="NCBI Taxonomy" id="51511"/>
    <lineage>
        <taxon>Eukaryota</taxon>
        <taxon>Metazoa</taxon>
        <taxon>Chordata</taxon>
        <taxon>Tunicata</taxon>
        <taxon>Ascidiacea</taxon>
        <taxon>Phlebobranchia</taxon>
        <taxon>Cionidae</taxon>
        <taxon>Ciona</taxon>
    </lineage>
</organism>
<keyword evidence="4" id="KW-1185">Reference proteome</keyword>
<proteinExistence type="predicted"/>
<keyword evidence="1" id="KW-0560">Oxidoreductase</keyword>
<dbReference type="GeneTree" id="ENSGT01070000257293"/>
<dbReference type="eggNOG" id="ENOG502QS20">
    <property type="taxonomic scope" value="Eukaryota"/>
</dbReference>
<reference evidence="3" key="2">
    <citation type="submission" date="2025-08" db="UniProtKB">
        <authorList>
            <consortium name="Ensembl"/>
        </authorList>
    </citation>
    <scope>IDENTIFICATION</scope>
</reference>
<sequence length="118" mass="13957">HLKVYQIGPGIVHLHFRGIFGSGVFVQNLIPIEPLHLVLTHNLYGTRYLPLFVGKLLLYFEAVQVDRDIMIWNNKMFRARPQLLKEDNLIAKYRRWFTQFYTENSPRLTLKAEDGNSW</sequence>
<reference evidence="4" key="1">
    <citation type="submission" date="2003-08" db="EMBL/GenBank/DDBJ databases">
        <authorList>
            <person name="Birren B."/>
            <person name="Nusbaum C."/>
            <person name="Abebe A."/>
            <person name="Abouelleil A."/>
            <person name="Adekoya E."/>
            <person name="Ait-zahra M."/>
            <person name="Allen N."/>
            <person name="Allen T."/>
            <person name="An P."/>
            <person name="Anderson M."/>
            <person name="Anderson S."/>
            <person name="Arachchi H."/>
            <person name="Armbruster J."/>
            <person name="Bachantsang P."/>
            <person name="Baldwin J."/>
            <person name="Barry A."/>
            <person name="Bayul T."/>
            <person name="Blitshsteyn B."/>
            <person name="Bloom T."/>
            <person name="Blye J."/>
            <person name="Boguslavskiy L."/>
            <person name="Borowsky M."/>
            <person name="Boukhgalter B."/>
            <person name="Brunache A."/>
            <person name="Butler J."/>
            <person name="Calixte N."/>
            <person name="Calvo S."/>
            <person name="Camarata J."/>
            <person name="Campo K."/>
            <person name="Chang J."/>
            <person name="Cheshatsang Y."/>
            <person name="Citroen M."/>
            <person name="Collymore A."/>
            <person name="Considine T."/>
            <person name="Cook A."/>
            <person name="Cooke P."/>
            <person name="Corum B."/>
            <person name="Cuomo C."/>
            <person name="David R."/>
            <person name="Dawoe T."/>
            <person name="Degray S."/>
            <person name="Dodge S."/>
            <person name="Dooley K."/>
            <person name="Dorje P."/>
            <person name="Dorjee K."/>
            <person name="Dorris L."/>
            <person name="Duffey N."/>
            <person name="Dupes A."/>
            <person name="Elkins T."/>
            <person name="Engels R."/>
            <person name="Erickson J."/>
            <person name="Farina A."/>
            <person name="Faro S."/>
            <person name="Ferreira P."/>
            <person name="Fischer H."/>
            <person name="Fitzgerald M."/>
            <person name="Foley K."/>
            <person name="Gage D."/>
            <person name="Galagan J."/>
            <person name="Gearin G."/>
            <person name="Gnerre S."/>
            <person name="Gnirke A."/>
            <person name="Goyette A."/>
            <person name="Graham J."/>
            <person name="Grandbois E."/>
            <person name="Gyaltsen K."/>
            <person name="Hafez N."/>
            <person name="Hagopian D."/>
            <person name="Hagos B."/>
            <person name="Hall J."/>
            <person name="Hatcher B."/>
            <person name="Heller A."/>
            <person name="Higgins H."/>
            <person name="Honan T."/>
            <person name="Horn A."/>
            <person name="Houde N."/>
            <person name="Hughes L."/>
            <person name="Hulme W."/>
            <person name="Husby E."/>
            <person name="Iliev I."/>
            <person name="Jaffe D."/>
            <person name="Jones C."/>
            <person name="Kamal M."/>
            <person name="Kamat A."/>
            <person name="Kamvysselis M."/>
            <person name="Karlsson E."/>
            <person name="Kells C."/>
            <person name="Kieu A."/>
            <person name="Kisner P."/>
            <person name="Kodira C."/>
            <person name="Kulbokas E."/>
            <person name="Labutti K."/>
            <person name="Lama D."/>
            <person name="Landers T."/>
            <person name="Leger J."/>
            <person name="Levine S."/>
            <person name="Lewis D."/>
            <person name="Lewis T."/>
            <person name="Lindblad-toh K."/>
            <person name="Liu X."/>
            <person name="Lokyitsang T."/>
            <person name="Lokyitsang Y."/>
            <person name="Lucien O."/>
            <person name="Lui A."/>
            <person name="Ma L.J."/>
            <person name="Mabbitt R."/>
            <person name="Macdonald J."/>
            <person name="Maclean C."/>
            <person name="Major J."/>
            <person name="Manning J."/>
            <person name="Marabella R."/>
            <person name="Maru K."/>
            <person name="Matthews C."/>
            <person name="Mauceli E."/>
            <person name="Mccarthy M."/>
            <person name="Mcdonough S."/>
            <person name="Mcghee T."/>
            <person name="Meldrim J."/>
            <person name="Meneus L."/>
            <person name="Mesirov J."/>
            <person name="Mihalev A."/>
            <person name="Mihova T."/>
            <person name="Mikkelsen T."/>
            <person name="Mlenga V."/>
            <person name="Moru K."/>
            <person name="Mozes J."/>
            <person name="Mulrain L."/>
            <person name="Munson G."/>
            <person name="Naylor J."/>
            <person name="Newes C."/>
            <person name="Nguyen C."/>
            <person name="Nguyen N."/>
            <person name="Nguyen T."/>
            <person name="Nicol R."/>
            <person name="Nielsen C."/>
            <person name="Nizzari M."/>
            <person name="Norbu C."/>
            <person name="Norbu N."/>
            <person name="O'donnell P."/>
            <person name="Okoawo O."/>
            <person name="O'leary S."/>
            <person name="Omotosho B."/>
            <person name="O'neill K."/>
            <person name="Osman S."/>
            <person name="Parker S."/>
            <person name="Perrin D."/>
            <person name="Phunkhang P."/>
            <person name="Piqani B."/>
            <person name="Purcell S."/>
            <person name="Rachupka T."/>
            <person name="Ramasamy U."/>
            <person name="Rameau R."/>
            <person name="Ray V."/>
            <person name="Raymond C."/>
            <person name="Retta R."/>
            <person name="Richardson S."/>
            <person name="Rise C."/>
            <person name="Rodriguez J."/>
            <person name="Rogers J."/>
            <person name="Rogov P."/>
            <person name="Rutman M."/>
            <person name="Schupbach R."/>
            <person name="Seaman C."/>
            <person name="Settipalli S."/>
            <person name="Sharpe T."/>
            <person name="Sheridan J."/>
            <person name="Sherpa N."/>
            <person name="Shi J."/>
            <person name="Smirnov S."/>
            <person name="Smith C."/>
            <person name="Sougnez C."/>
            <person name="Spencer B."/>
            <person name="Stalker J."/>
            <person name="Stange-thomann N."/>
            <person name="Stavropoulos S."/>
            <person name="Stetson K."/>
            <person name="Stone C."/>
            <person name="Stone S."/>
            <person name="Stubbs M."/>
            <person name="Talamas J."/>
            <person name="Tchuinga P."/>
            <person name="Tenzing P."/>
            <person name="Tesfaye S."/>
            <person name="Theodore J."/>
            <person name="Thoulutsang Y."/>
            <person name="Topham K."/>
            <person name="Towey S."/>
            <person name="Tsamla T."/>
            <person name="Tsomo N."/>
            <person name="Vallee D."/>
            <person name="Vassiliev H."/>
            <person name="Venkataraman V."/>
            <person name="Vinson J."/>
            <person name="Vo A."/>
            <person name="Wade C."/>
            <person name="Wang S."/>
            <person name="Wangchuk T."/>
            <person name="Wangdi T."/>
            <person name="Whittaker C."/>
            <person name="Wilkinson J."/>
            <person name="Wu Y."/>
            <person name="Wyman D."/>
            <person name="Yadav S."/>
            <person name="Yang S."/>
            <person name="Yang X."/>
            <person name="Yeager S."/>
            <person name="Yee E."/>
            <person name="Young G."/>
            <person name="Zainoun J."/>
            <person name="Zembeck L."/>
            <person name="Zimmer A."/>
            <person name="Zody M."/>
            <person name="Lander E."/>
        </authorList>
    </citation>
    <scope>NUCLEOTIDE SEQUENCE [LARGE SCALE GENOMIC DNA]</scope>
</reference>
<dbReference type="Gene3D" id="3.90.380.10">
    <property type="entry name" value="Naphthalene 1,2-dioxygenase Alpha Subunit, Chain A, domain 1"/>
    <property type="match status" value="1"/>
</dbReference>